<dbReference type="InterPro" id="IPR018097">
    <property type="entry name" value="EGF_Ca-bd_CS"/>
</dbReference>
<sequence length="378" mass="42188">MCRVEGVDVQCMRLTCCDTHRYVSGHCIPKSQEPCSLKLCEQACEIQGERMWCTCYPGFQFNEENYSRRQQPYCVDVDECAVNNGGCEHHCVNDPGGFHCECAAPLSLASDGKACVPRMPIVALPEPLPLIRASSRCYAPCDTVTWLSRKVKQLNDQLHTTQAALKKLMENPVLKGEGGDRQADGSYTYKLLDATVPLEGGYCRCERGPRGPPGATGAEGPKGDTGPRGPRGPRGPKGSLDIMLLMLADIRHDIQNLESRVYKDGERPERFNLQKAWRKQRKQEKLDKEGKTEQDLEAFTAPSIEGPVEISPRGRTGEVPRESTTDYSLVKGDPDPDLPLGLVDDMDALQRLRQYHLLGNTTQQEDDEPDNDYDYSFY</sequence>
<dbReference type="SMART" id="SM00179">
    <property type="entry name" value="EGF_CA"/>
    <property type="match status" value="1"/>
</dbReference>
<evidence type="ECO:0000259" key="10">
    <source>
        <dbReference type="SMART" id="SM00181"/>
    </source>
</evidence>
<dbReference type="EMBL" id="JH668553">
    <property type="protein sequence ID" value="KAG6457649.1"/>
    <property type="molecule type" value="Genomic_DNA"/>
</dbReference>
<feature type="domain" description="EGF-like" evidence="10">
    <location>
        <begin position="34"/>
        <end position="75"/>
    </location>
</feature>
<evidence type="ECO:0000256" key="2">
    <source>
        <dbReference type="ARBA" id="ARBA00022692"/>
    </source>
</evidence>
<dbReference type="GO" id="GO:0030246">
    <property type="term" value="F:carbohydrate binding"/>
    <property type="evidence" value="ECO:0007669"/>
    <property type="project" value="UniProtKB-KW"/>
</dbReference>
<evidence type="ECO:0000256" key="4">
    <source>
        <dbReference type="ARBA" id="ARBA00022734"/>
    </source>
</evidence>
<feature type="compositionally biased region" description="Acidic residues" evidence="8">
    <location>
        <begin position="364"/>
        <end position="378"/>
    </location>
</feature>
<evidence type="ECO:0000259" key="9">
    <source>
        <dbReference type="SMART" id="SM00179"/>
    </source>
</evidence>
<feature type="compositionally biased region" description="Basic and acidic residues" evidence="8">
    <location>
        <begin position="283"/>
        <end position="294"/>
    </location>
</feature>
<evidence type="ECO:0000256" key="8">
    <source>
        <dbReference type="SAM" id="MobiDB-lite"/>
    </source>
</evidence>
<dbReference type="PANTHER" id="PTHR14789">
    <property type="entry name" value="CHONDROLECTIN VARIANT CHODLFDELTAE"/>
    <property type="match status" value="1"/>
</dbReference>
<keyword evidence="12" id="KW-1185">Reference proteome</keyword>
<dbReference type="PROSITE" id="PS01187">
    <property type="entry name" value="EGF_CA"/>
    <property type="match status" value="1"/>
</dbReference>
<evidence type="ECO:0000256" key="3">
    <source>
        <dbReference type="ARBA" id="ARBA00022729"/>
    </source>
</evidence>
<proteinExistence type="predicted"/>
<feature type="region of interest" description="Disordered" evidence="8">
    <location>
        <begin position="357"/>
        <end position="378"/>
    </location>
</feature>
<comment type="subcellular location">
    <subcellularLocation>
        <location evidence="1">Membrane</location>
        <topology evidence="1">Single-pass type I membrane protein</topology>
    </subcellularLocation>
</comment>
<keyword evidence="4" id="KW-0430">Lectin</keyword>
<keyword evidence="5" id="KW-1133">Transmembrane helix</keyword>
<evidence type="ECO:0008006" key="13">
    <source>
        <dbReference type="Google" id="ProtNLM"/>
    </source>
</evidence>
<reference evidence="11" key="1">
    <citation type="journal article" date="2016" name="Insect Biochem. Mol. Biol.">
        <title>Multifaceted biological insights from a draft genome sequence of the tobacco hornworm moth, Manduca sexta.</title>
        <authorList>
            <person name="Kanost M.R."/>
            <person name="Arrese E.L."/>
            <person name="Cao X."/>
            <person name="Chen Y.R."/>
            <person name="Chellapilla S."/>
            <person name="Goldsmith M.R."/>
            <person name="Grosse-Wilde E."/>
            <person name="Heckel D.G."/>
            <person name="Herndon N."/>
            <person name="Jiang H."/>
            <person name="Papanicolaou A."/>
            <person name="Qu J."/>
            <person name="Soulages J.L."/>
            <person name="Vogel H."/>
            <person name="Walters J."/>
            <person name="Waterhouse R.M."/>
            <person name="Ahn S.J."/>
            <person name="Almeida F.C."/>
            <person name="An C."/>
            <person name="Aqrawi P."/>
            <person name="Bretschneider A."/>
            <person name="Bryant W.B."/>
            <person name="Bucks S."/>
            <person name="Chao H."/>
            <person name="Chevignon G."/>
            <person name="Christen J.M."/>
            <person name="Clarke D.F."/>
            <person name="Dittmer N.T."/>
            <person name="Ferguson L.C.F."/>
            <person name="Garavelou S."/>
            <person name="Gordon K.H.J."/>
            <person name="Gunaratna R.T."/>
            <person name="Han Y."/>
            <person name="Hauser F."/>
            <person name="He Y."/>
            <person name="Heidel-Fischer H."/>
            <person name="Hirsh A."/>
            <person name="Hu Y."/>
            <person name="Jiang H."/>
            <person name="Kalra D."/>
            <person name="Klinner C."/>
            <person name="Konig C."/>
            <person name="Kovar C."/>
            <person name="Kroll A.R."/>
            <person name="Kuwar S.S."/>
            <person name="Lee S.L."/>
            <person name="Lehman R."/>
            <person name="Li K."/>
            <person name="Li Z."/>
            <person name="Liang H."/>
            <person name="Lovelace S."/>
            <person name="Lu Z."/>
            <person name="Mansfield J.H."/>
            <person name="McCulloch K.J."/>
            <person name="Mathew T."/>
            <person name="Morton B."/>
            <person name="Muzny D.M."/>
            <person name="Neunemann D."/>
            <person name="Ongeri F."/>
            <person name="Pauchet Y."/>
            <person name="Pu L.L."/>
            <person name="Pyrousis I."/>
            <person name="Rao X.J."/>
            <person name="Redding A."/>
            <person name="Roesel C."/>
            <person name="Sanchez-Gracia A."/>
            <person name="Schaack S."/>
            <person name="Shukla A."/>
            <person name="Tetreau G."/>
            <person name="Wang Y."/>
            <person name="Xiong G.H."/>
            <person name="Traut W."/>
            <person name="Walsh T.K."/>
            <person name="Worley K.C."/>
            <person name="Wu D."/>
            <person name="Wu W."/>
            <person name="Wu Y.Q."/>
            <person name="Zhang X."/>
            <person name="Zou Z."/>
            <person name="Zucker H."/>
            <person name="Briscoe A.D."/>
            <person name="Burmester T."/>
            <person name="Clem R.J."/>
            <person name="Feyereisen R."/>
            <person name="Grimmelikhuijzen C.J.P."/>
            <person name="Hamodrakas S.J."/>
            <person name="Hansson B.S."/>
            <person name="Huguet E."/>
            <person name="Jermiin L.S."/>
            <person name="Lan Q."/>
            <person name="Lehman H.K."/>
            <person name="Lorenzen M."/>
            <person name="Merzendorfer H."/>
            <person name="Michalopoulos I."/>
            <person name="Morton D.B."/>
            <person name="Muthukrishnan S."/>
            <person name="Oakeshott J.G."/>
            <person name="Palmer W."/>
            <person name="Park Y."/>
            <person name="Passarelli A.L."/>
            <person name="Rozas J."/>
            <person name="Schwartz L.M."/>
            <person name="Smith W."/>
            <person name="Southgate A."/>
            <person name="Vilcinskas A."/>
            <person name="Vogt R."/>
            <person name="Wang P."/>
            <person name="Werren J."/>
            <person name="Yu X.Q."/>
            <person name="Zhou J.J."/>
            <person name="Brown S.J."/>
            <person name="Scherer S.E."/>
            <person name="Richards S."/>
            <person name="Blissard G.W."/>
        </authorList>
    </citation>
    <scope>NUCLEOTIDE SEQUENCE</scope>
</reference>
<evidence type="ECO:0000256" key="1">
    <source>
        <dbReference type="ARBA" id="ARBA00004479"/>
    </source>
</evidence>
<reference evidence="11" key="2">
    <citation type="submission" date="2020-12" db="EMBL/GenBank/DDBJ databases">
        <authorList>
            <person name="Kanost M."/>
        </authorList>
    </citation>
    <scope>NUCLEOTIDE SEQUENCE</scope>
</reference>
<dbReference type="PROSITE" id="PS00010">
    <property type="entry name" value="ASX_HYDROXYL"/>
    <property type="match status" value="1"/>
</dbReference>
<dbReference type="SMART" id="SM00181">
    <property type="entry name" value="EGF"/>
    <property type="match status" value="2"/>
</dbReference>
<dbReference type="InterPro" id="IPR051505">
    <property type="entry name" value="C-type_lectin_domain"/>
</dbReference>
<dbReference type="AlphaFoldDB" id="A0A921ZH43"/>
<dbReference type="InterPro" id="IPR000742">
    <property type="entry name" value="EGF"/>
</dbReference>
<accession>A0A921ZH43</accession>
<dbReference type="GO" id="GO:0016020">
    <property type="term" value="C:membrane"/>
    <property type="evidence" value="ECO:0007669"/>
    <property type="project" value="UniProtKB-SubCell"/>
</dbReference>
<keyword evidence="7" id="KW-1015">Disulfide bond</keyword>
<feature type="region of interest" description="Disordered" evidence="8">
    <location>
        <begin position="205"/>
        <end position="239"/>
    </location>
</feature>
<feature type="compositionally biased region" description="Basic and acidic residues" evidence="8">
    <location>
        <begin position="315"/>
        <end position="324"/>
    </location>
</feature>
<feature type="domain" description="EGF-like calcium-binding" evidence="9">
    <location>
        <begin position="76"/>
        <end position="116"/>
    </location>
</feature>
<feature type="region of interest" description="Disordered" evidence="8">
    <location>
        <begin position="273"/>
        <end position="342"/>
    </location>
</feature>
<organism evidence="11 12">
    <name type="scientific">Manduca sexta</name>
    <name type="common">Tobacco hawkmoth</name>
    <name type="synonym">Tobacco hornworm</name>
    <dbReference type="NCBI Taxonomy" id="7130"/>
    <lineage>
        <taxon>Eukaryota</taxon>
        <taxon>Metazoa</taxon>
        <taxon>Ecdysozoa</taxon>
        <taxon>Arthropoda</taxon>
        <taxon>Hexapoda</taxon>
        <taxon>Insecta</taxon>
        <taxon>Pterygota</taxon>
        <taxon>Neoptera</taxon>
        <taxon>Endopterygota</taxon>
        <taxon>Lepidoptera</taxon>
        <taxon>Glossata</taxon>
        <taxon>Ditrysia</taxon>
        <taxon>Bombycoidea</taxon>
        <taxon>Sphingidae</taxon>
        <taxon>Sphinginae</taxon>
        <taxon>Sphingini</taxon>
        <taxon>Manduca</taxon>
    </lineage>
</organism>
<keyword evidence="2" id="KW-0812">Transmembrane</keyword>
<evidence type="ECO:0000256" key="7">
    <source>
        <dbReference type="ARBA" id="ARBA00023157"/>
    </source>
</evidence>
<dbReference type="Pfam" id="PF14670">
    <property type="entry name" value="FXa_inhibition"/>
    <property type="match status" value="1"/>
</dbReference>
<evidence type="ECO:0000313" key="12">
    <source>
        <dbReference type="Proteomes" id="UP000791440"/>
    </source>
</evidence>
<protein>
    <recommendedName>
        <fullName evidence="13">Collagen and calcium binding EGF domains 1</fullName>
    </recommendedName>
</protein>
<dbReference type="Proteomes" id="UP000791440">
    <property type="component" value="Unassembled WGS sequence"/>
</dbReference>
<dbReference type="GO" id="GO:0005509">
    <property type="term" value="F:calcium ion binding"/>
    <property type="evidence" value="ECO:0007669"/>
    <property type="project" value="InterPro"/>
</dbReference>
<name>A0A921ZH43_MANSE</name>
<feature type="domain" description="EGF-like" evidence="10">
    <location>
        <begin position="79"/>
        <end position="116"/>
    </location>
</feature>
<dbReference type="InterPro" id="IPR001881">
    <property type="entry name" value="EGF-like_Ca-bd_dom"/>
</dbReference>
<evidence type="ECO:0000313" key="11">
    <source>
        <dbReference type="EMBL" id="KAG6457649.1"/>
    </source>
</evidence>
<keyword evidence="3" id="KW-0732">Signal</keyword>
<gene>
    <name evidence="11" type="ORF">O3G_MSEX010409</name>
</gene>
<evidence type="ECO:0000256" key="6">
    <source>
        <dbReference type="ARBA" id="ARBA00023136"/>
    </source>
</evidence>
<evidence type="ECO:0000256" key="5">
    <source>
        <dbReference type="ARBA" id="ARBA00022989"/>
    </source>
</evidence>
<comment type="caution">
    <text evidence="11">The sequence shown here is derived from an EMBL/GenBank/DDBJ whole genome shotgun (WGS) entry which is preliminary data.</text>
</comment>
<keyword evidence="6" id="KW-0472">Membrane</keyword>
<dbReference type="InterPro" id="IPR000152">
    <property type="entry name" value="EGF-type_Asp/Asn_hydroxyl_site"/>
</dbReference>